<feature type="active site" evidence="5">
    <location>
        <position position="243"/>
    </location>
</feature>
<dbReference type="Proteomes" id="UP001154078">
    <property type="component" value="Chromosome 9"/>
</dbReference>
<keyword evidence="8" id="KW-0812">Transmembrane</keyword>
<dbReference type="FunFam" id="3.40.309.10:FF:000003">
    <property type="entry name" value="Aldehyde dehydrogenase"/>
    <property type="match status" value="1"/>
</dbReference>
<name>A0A9P0BL76_BRAAE</name>
<sequence length="492" mass="54833">MSAEEVVKRLRESFKNGKTLPVENRVKQLKALKRMYEENKKEMCDVLAKDLRKSTQEAIVLEIDFLLNDITHTLMNIHEWVKPEYPSKGFINLLDSIYICNDPYGVALVIGAWNYPLQLTMMPVAGAIAAGNCVVLKPSELASASEKFLCETIPKYLDSDVVQVYTGGVKETTELLKQRFDYIFFTGSTTTGKIVHSAANKYLTPVTLELGGKSPVYIDNTVNISTTVRRLLWGKMTNAGQTCVAPDYVLCTKEVEAKILEAAKVIIKEFYGEDVKQSPDFCRIINDRHFDRVVRLLSSGKVALGGDYDAKERYIAPTILTGVSENDPVMQDEIFGPVLPIINVEDVKGAIDFINGREKPLAMYIFSNNSKNVDLILENTSAGGITVNDTVMHLGVDTLPFGGVGMSGMGSYHGKFSFDTFTHKKSVLHKNLGAMGEKLGMARYPPYSNSKIQYLKFMLAPSAGIPLIKHFPKLIIFMMGYAANYVIKKYYK</sequence>
<reference evidence="10" key="1">
    <citation type="submission" date="2021-12" db="EMBL/GenBank/DDBJ databases">
        <authorList>
            <person name="King R."/>
        </authorList>
    </citation>
    <scope>NUCLEOTIDE SEQUENCE</scope>
</reference>
<dbReference type="InterPro" id="IPR029510">
    <property type="entry name" value="Ald_DH_CS_GLU"/>
</dbReference>
<dbReference type="Pfam" id="PF00171">
    <property type="entry name" value="Aldedh"/>
    <property type="match status" value="1"/>
</dbReference>
<dbReference type="SUPFAM" id="SSF53720">
    <property type="entry name" value="ALDH-like"/>
    <property type="match status" value="1"/>
</dbReference>
<dbReference type="FunFam" id="3.40.605.10:FF:000004">
    <property type="entry name" value="Aldehyde dehydrogenase"/>
    <property type="match status" value="1"/>
</dbReference>
<keyword evidence="8" id="KW-0472">Membrane</keyword>
<gene>
    <name evidence="10" type="ORF">MELIAE_LOCUS12748</name>
</gene>
<dbReference type="AlphaFoldDB" id="A0A9P0BL76"/>
<keyword evidence="11" id="KW-1185">Reference proteome</keyword>
<evidence type="ECO:0000256" key="8">
    <source>
        <dbReference type="SAM" id="Phobius"/>
    </source>
</evidence>
<evidence type="ECO:0000259" key="9">
    <source>
        <dbReference type="Pfam" id="PF00171"/>
    </source>
</evidence>
<dbReference type="PANTHER" id="PTHR43570:SF16">
    <property type="entry name" value="ALDEHYDE DEHYDROGENASE TYPE III, ISOFORM Q"/>
    <property type="match status" value="1"/>
</dbReference>
<evidence type="ECO:0000256" key="6">
    <source>
        <dbReference type="PROSITE-ProRule" id="PRU10007"/>
    </source>
</evidence>
<protein>
    <recommendedName>
        <fullName evidence="4">Aldehyde dehydrogenase</fullName>
    </recommendedName>
</protein>
<dbReference type="PANTHER" id="PTHR43570">
    <property type="entry name" value="ALDEHYDE DEHYDROGENASE"/>
    <property type="match status" value="1"/>
</dbReference>
<evidence type="ECO:0000256" key="2">
    <source>
        <dbReference type="ARBA" id="ARBA00023002"/>
    </source>
</evidence>
<evidence type="ECO:0000313" key="11">
    <source>
        <dbReference type="Proteomes" id="UP001154078"/>
    </source>
</evidence>
<dbReference type="GO" id="GO:0004029">
    <property type="term" value="F:aldehyde dehydrogenase (NAD+) activity"/>
    <property type="evidence" value="ECO:0007669"/>
    <property type="project" value="TreeGrafter"/>
</dbReference>
<evidence type="ECO:0000256" key="1">
    <source>
        <dbReference type="ARBA" id="ARBA00009986"/>
    </source>
</evidence>
<dbReference type="InterPro" id="IPR016161">
    <property type="entry name" value="Ald_DH/histidinol_DH"/>
</dbReference>
<dbReference type="InterPro" id="IPR015590">
    <property type="entry name" value="Aldehyde_DH_dom"/>
</dbReference>
<accession>A0A9P0BL76</accession>
<organism evidence="10 11">
    <name type="scientific">Brassicogethes aeneus</name>
    <name type="common">Rape pollen beetle</name>
    <name type="synonym">Meligethes aeneus</name>
    <dbReference type="NCBI Taxonomy" id="1431903"/>
    <lineage>
        <taxon>Eukaryota</taxon>
        <taxon>Metazoa</taxon>
        <taxon>Ecdysozoa</taxon>
        <taxon>Arthropoda</taxon>
        <taxon>Hexapoda</taxon>
        <taxon>Insecta</taxon>
        <taxon>Pterygota</taxon>
        <taxon>Neoptera</taxon>
        <taxon>Endopterygota</taxon>
        <taxon>Coleoptera</taxon>
        <taxon>Polyphaga</taxon>
        <taxon>Cucujiformia</taxon>
        <taxon>Nitidulidae</taxon>
        <taxon>Meligethinae</taxon>
        <taxon>Brassicogethes</taxon>
    </lineage>
</organism>
<evidence type="ECO:0000256" key="4">
    <source>
        <dbReference type="PIRNR" id="PIRNR036492"/>
    </source>
</evidence>
<evidence type="ECO:0000256" key="5">
    <source>
        <dbReference type="PIRSR" id="PIRSR036492-1"/>
    </source>
</evidence>
<comment type="similarity">
    <text evidence="1 4 7">Belongs to the aldehyde dehydrogenase family.</text>
</comment>
<dbReference type="GO" id="GO:0006081">
    <property type="term" value="P:aldehyde metabolic process"/>
    <property type="evidence" value="ECO:0007669"/>
    <property type="project" value="InterPro"/>
</dbReference>
<evidence type="ECO:0000313" key="10">
    <source>
        <dbReference type="EMBL" id="CAH0564129.1"/>
    </source>
</evidence>
<dbReference type="InterPro" id="IPR016163">
    <property type="entry name" value="Ald_DH_C"/>
</dbReference>
<feature type="active site" evidence="5 6">
    <location>
        <position position="209"/>
    </location>
</feature>
<dbReference type="Gene3D" id="3.40.309.10">
    <property type="entry name" value="Aldehyde Dehydrogenase, Chain A, domain 2"/>
    <property type="match status" value="1"/>
</dbReference>
<keyword evidence="2 4" id="KW-0560">Oxidoreductase</keyword>
<keyword evidence="8" id="KW-1133">Transmembrane helix</keyword>
<dbReference type="PROSITE" id="PS00687">
    <property type="entry name" value="ALDEHYDE_DEHYDR_GLU"/>
    <property type="match status" value="1"/>
</dbReference>
<keyword evidence="3" id="KW-0520">NAD</keyword>
<dbReference type="GO" id="GO:0005737">
    <property type="term" value="C:cytoplasm"/>
    <property type="evidence" value="ECO:0007669"/>
    <property type="project" value="TreeGrafter"/>
</dbReference>
<dbReference type="OrthoDB" id="440325at2759"/>
<dbReference type="InterPro" id="IPR016162">
    <property type="entry name" value="Ald_DH_N"/>
</dbReference>
<feature type="domain" description="Aldehyde dehydrogenase" evidence="9">
    <location>
        <begin position="3"/>
        <end position="427"/>
    </location>
</feature>
<dbReference type="PIRSF" id="PIRSF036492">
    <property type="entry name" value="ALDH"/>
    <property type="match status" value="1"/>
</dbReference>
<dbReference type="InterPro" id="IPR012394">
    <property type="entry name" value="Aldehyde_DH_NAD(P)"/>
</dbReference>
<dbReference type="EMBL" id="OV121140">
    <property type="protein sequence ID" value="CAH0564129.1"/>
    <property type="molecule type" value="Genomic_DNA"/>
</dbReference>
<evidence type="ECO:0000256" key="7">
    <source>
        <dbReference type="RuleBase" id="RU003345"/>
    </source>
</evidence>
<proteinExistence type="inferred from homology"/>
<dbReference type="Gene3D" id="3.40.605.10">
    <property type="entry name" value="Aldehyde Dehydrogenase, Chain A, domain 1"/>
    <property type="match status" value="1"/>
</dbReference>
<feature type="transmembrane region" description="Helical" evidence="8">
    <location>
        <begin position="470"/>
        <end position="487"/>
    </location>
</feature>
<evidence type="ECO:0000256" key="3">
    <source>
        <dbReference type="ARBA" id="ARBA00023027"/>
    </source>
</evidence>